<sequence length="299" mass="33205">MIRYTITHVTTYDYTEPVSLCQNVAHLSARDSTRQRAEQPVLSITPEPAVIEERVDFFGNPVHYFTIQEPHRELTVRAEHIISVSVEPPPDPATTPAWESVRDQLNWNRGAAWIDAYQFVFDSRYVAADARYARYAAESFTPNRPVLEAALELMARVHKEFVYDPRATTLATPVAEVFEKRRGVCQDFAHLLLACLRSLGLAARYVSGYLSTLPPPGKSRLVGADASHAWASVFCGDIGWIDLDPTNDQIPGERHVLLAWGRDYDDVSPLKGVILGGGQHVVKVSVDVCPDPPELGVVG</sequence>
<proteinExistence type="predicted"/>
<name>A0ABU5F9G5_9BACT</name>
<evidence type="ECO:0000259" key="1">
    <source>
        <dbReference type="SMART" id="SM00460"/>
    </source>
</evidence>
<dbReference type="InterPro" id="IPR038765">
    <property type="entry name" value="Papain-like_cys_pep_sf"/>
</dbReference>
<dbReference type="Pfam" id="PF08379">
    <property type="entry name" value="Bact_transglu_N"/>
    <property type="match status" value="1"/>
</dbReference>
<dbReference type="InterPro" id="IPR002931">
    <property type="entry name" value="Transglutaminase-like"/>
</dbReference>
<comment type="caution">
    <text evidence="2">The sequence shown here is derived from an EMBL/GenBank/DDBJ whole genome shotgun (WGS) entry which is preliminary data.</text>
</comment>
<reference evidence="3" key="1">
    <citation type="journal article" date="2023" name="Mar. Drugs">
        <title>Gemmata algarum, a Novel Planctomycete Isolated from an Algal Mat, Displays Antimicrobial Activity.</title>
        <authorList>
            <person name="Kumar G."/>
            <person name="Kallscheuer N."/>
            <person name="Kashif M."/>
            <person name="Ahamad S."/>
            <person name="Jagadeeshwari U."/>
            <person name="Pannikurungottu S."/>
            <person name="Haufschild T."/>
            <person name="Kabuu M."/>
            <person name="Sasikala C."/>
            <person name="Jogler C."/>
            <person name="Ramana C."/>
        </authorList>
    </citation>
    <scope>NUCLEOTIDE SEQUENCE [LARGE SCALE GENOMIC DNA]</scope>
    <source>
        <strain evidence="3">JC673</strain>
    </source>
</reference>
<dbReference type="SMART" id="SM00460">
    <property type="entry name" value="TGc"/>
    <property type="match status" value="1"/>
</dbReference>
<dbReference type="PANTHER" id="PTHR33490">
    <property type="entry name" value="BLR5614 PROTEIN-RELATED"/>
    <property type="match status" value="1"/>
</dbReference>
<gene>
    <name evidence="2" type="ORF">R5W23_005354</name>
</gene>
<dbReference type="InterPro" id="IPR013589">
    <property type="entry name" value="Bac_transglu_N"/>
</dbReference>
<dbReference type="SUPFAM" id="SSF54001">
    <property type="entry name" value="Cysteine proteinases"/>
    <property type="match status" value="1"/>
</dbReference>
<accession>A0ABU5F9G5</accession>
<dbReference type="Pfam" id="PF01841">
    <property type="entry name" value="Transglut_core"/>
    <property type="match status" value="1"/>
</dbReference>
<evidence type="ECO:0000313" key="2">
    <source>
        <dbReference type="EMBL" id="MDY3563738.1"/>
    </source>
</evidence>
<evidence type="ECO:0000313" key="3">
    <source>
        <dbReference type="Proteomes" id="UP001272242"/>
    </source>
</evidence>
<dbReference type="EMBL" id="JAXBLV010000248">
    <property type="protein sequence ID" value="MDY3563738.1"/>
    <property type="molecule type" value="Genomic_DNA"/>
</dbReference>
<keyword evidence="3" id="KW-1185">Reference proteome</keyword>
<dbReference type="Proteomes" id="UP001272242">
    <property type="component" value="Unassembled WGS sequence"/>
</dbReference>
<organism evidence="2 3">
    <name type="scientific">Gemmata algarum</name>
    <dbReference type="NCBI Taxonomy" id="2975278"/>
    <lineage>
        <taxon>Bacteria</taxon>
        <taxon>Pseudomonadati</taxon>
        <taxon>Planctomycetota</taxon>
        <taxon>Planctomycetia</taxon>
        <taxon>Gemmatales</taxon>
        <taxon>Gemmataceae</taxon>
        <taxon>Gemmata</taxon>
    </lineage>
</organism>
<dbReference type="Gene3D" id="3.10.620.30">
    <property type="match status" value="1"/>
</dbReference>
<dbReference type="RefSeq" id="WP_320689883.1">
    <property type="nucleotide sequence ID" value="NZ_JAXBLV010000248.1"/>
</dbReference>
<dbReference type="PANTHER" id="PTHR33490:SF7">
    <property type="entry name" value="BLR2979 PROTEIN"/>
    <property type="match status" value="1"/>
</dbReference>
<feature type="domain" description="Transglutaminase-like" evidence="1">
    <location>
        <begin position="177"/>
        <end position="247"/>
    </location>
</feature>
<protein>
    <submittedName>
        <fullName evidence="2">Transglutaminase family protein</fullName>
    </submittedName>
</protein>